<dbReference type="GO" id="GO:0042274">
    <property type="term" value="P:ribosomal small subunit biogenesis"/>
    <property type="evidence" value="ECO:0007669"/>
    <property type="project" value="InterPro"/>
</dbReference>
<evidence type="ECO:0000256" key="1">
    <source>
        <dbReference type="ARBA" id="ARBA00009078"/>
    </source>
</evidence>
<evidence type="ECO:0000256" key="2">
    <source>
        <dbReference type="SAM" id="Coils"/>
    </source>
</evidence>
<evidence type="ECO:0000313" key="5">
    <source>
        <dbReference type="Proteomes" id="UP001206595"/>
    </source>
</evidence>
<feature type="compositionally biased region" description="Polar residues" evidence="3">
    <location>
        <begin position="535"/>
        <end position="544"/>
    </location>
</feature>
<dbReference type="Pfam" id="PF04180">
    <property type="entry name" value="LTV"/>
    <property type="match status" value="1"/>
</dbReference>
<evidence type="ECO:0008006" key="6">
    <source>
        <dbReference type="Google" id="ProtNLM"/>
    </source>
</evidence>
<sequence>MPKKPFINRKDAKHFHVVHRSQKDPLINDEGASQRVLQEFVPPNILKHKTQEQIQSIHHRPEKLTQDQIDEKVGQAALYGVYFDDSEYDYTQHLRPIGATDAVFLEAPSKKKEKQPATGGINFVDETVNEELHRKDRKVHLPEGVLPSDIELFTPKTPLRSIDLFDGGLQPDMDPRLREIMEALDDEAYVEDNVEDFFDNLNAPGERYEPDEFDDDEEYYEEEYYEDEEYDENGEPVTYEPLDDEAPEAVPIPSTNWEAAFKQFKKNQHAGLGSDDEDDRRSGVTGMTRATTASHRNANLTLLDERFEKIEEEYEEEESDFYDSEEDDEPMVAREDFNAILDDFLDNYEVVGKKMVHRLEGDTSEAKLDSIRNALGAAKLDNVETDSPMPSRPTQNNRIEDVDVWERPVKQRATWDCQSVISTYSNLENHPRLIKEDSFRKRIQIDPKTGLPVLVEAGKKQKASRKSRLREEVEEEEEEEASGSEDDEDRGVARSKSESKEEKKARKAALKEQKKNRRTEKKATKEAFKNEEAKQINSLQNQRVNKGVKHIA</sequence>
<keyword evidence="5" id="KW-1185">Reference proteome</keyword>
<accession>A0AAD5EAF0</accession>
<dbReference type="PANTHER" id="PTHR21531">
    <property type="entry name" value="LOW-TEMPERATURE VIABILITY PROTEIN LTV1-RELATED"/>
    <property type="match status" value="1"/>
</dbReference>
<dbReference type="GeneID" id="75914256"/>
<feature type="region of interest" description="Disordered" evidence="3">
    <location>
        <begin position="268"/>
        <end position="299"/>
    </location>
</feature>
<feature type="coiled-coil region" evidence="2">
    <location>
        <begin position="300"/>
        <end position="327"/>
    </location>
</feature>
<dbReference type="GO" id="GO:0005829">
    <property type="term" value="C:cytosol"/>
    <property type="evidence" value="ECO:0007669"/>
    <property type="project" value="TreeGrafter"/>
</dbReference>
<organism evidence="4 5">
    <name type="scientific">Umbelopsis ramanniana AG</name>
    <dbReference type="NCBI Taxonomy" id="1314678"/>
    <lineage>
        <taxon>Eukaryota</taxon>
        <taxon>Fungi</taxon>
        <taxon>Fungi incertae sedis</taxon>
        <taxon>Mucoromycota</taxon>
        <taxon>Mucoromycotina</taxon>
        <taxon>Umbelopsidomycetes</taxon>
        <taxon>Umbelopsidales</taxon>
        <taxon>Umbelopsidaceae</taxon>
        <taxon>Umbelopsis</taxon>
    </lineage>
</organism>
<feature type="compositionally biased region" description="Acidic residues" evidence="3">
    <location>
        <begin position="224"/>
        <end position="234"/>
    </location>
</feature>
<reference evidence="4" key="2">
    <citation type="journal article" date="2022" name="Proc. Natl. Acad. Sci. U.S.A.">
        <title>Diploid-dominant life cycles characterize the early evolution of Fungi.</title>
        <authorList>
            <person name="Amses K.R."/>
            <person name="Simmons D.R."/>
            <person name="Longcore J.E."/>
            <person name="Mondo S.J."/>
            <person name="Seto K."/>
            <person name="Jeronimo G.H."/>
            <person name="Bonds A.E."/>
            <person name="Quandt C.A."/>
            <person name="Davis W.J."/>
            <person name="Chang Y."/>
            <person name="Federici B.A."/>
            <person name="Kuo A."/>
            <person name="LaButti K."/>
            <person name="Pangilinan J."/>
            <person name="Andreopoulos W."/>
            <person name="Tritt A."/>
            <person name="Riley R."/>
            <person name="Hundley H."/>
            <person name="Johnson J."/>
            <person name="Lipzen A."/>
            <person name="Barry K."/>
            <person name="Lang B.F."/>
            <person name="Cuomo C.A."/>
            <person name="Buchler N.E."/>
            <person name="Grigoriev I.V."/>
            <person name="Spatafora J.W."/>
            <person name="Stajich J.E."/>
            <person name="James T.Y."/>
        </authorList>
    </citation>
    <scope>NUCLEOTIDE SEQUENCE</scope>
    <source>
        <strain evidence="4">AG</strain>
    </source>
</reference>
<dbReference type="InterPro" id="IPR007307">
    <property type="entry name" value="Ltv1"/>
</dbReference>
<comment type="similarity">
    <text evidence="1">Belongs to the LTV1 family.</text>
</comment>
<feature type="compositionally biased region" description="Basic and acidic residues" evidence="3">
    <location>
        <begin position="490"/>
        <end position="513"/>
    </location>
</feature>
<feature type="region of interest" description="Disordered" evidence="3">
    <location>
        <begin position="379"/>
        <end position="402"/>
    </location>
</feature>
<feature type="region of interest" description="Disordered" evidence="3">
    <location>
        <begin position="456"/>
        <end position="552"/>
    </location>
</feature>
<dbReference type="RefSeq" id="XP_051444791.1">
    <property type="nucleotide sequence ID" value="XM_051588911.1"/>
</dbReference>
<feature type="region of interest" description="Disordered" evidence="3">
    <location>
        <begin position="224"/>
        <end position="250"/>
    </location>
</feature>
<evidence type="ECO:0000313" key="4">
    <source>
        <dbReference type="EMBL" id="KAI8579787.1"/>
    </source>
</evidence>
<proteinExistence type="inferred from homology"/>
<dbReference type="AlphaFoldDB" id="A0AAD5EAF0"/>
<keyword evidence="2" id="KW-0175">Coiled coil</keyword>
<dbReference type="GO" id="GO:0005634">
    <property type="term" value="C:nucleus"/>
    <property type="evidence" value="ECO:0007669"/>
    <property type="project" value="TreeGrafter"/>
</dbReference>
<dbReference type="EMBL" id="MU620917">
    <property type="protein sequence ID" value="KAI8579787.1"/>
    <property type="molecule type" value="Genomic_DNA"/>
</dbReference>
<dbReference type="Proteomes" id="UP001206595">
    <property type="component" value="Unassembled WGS sequence"/>
</dbReference>
<dbReference type="GO" id="GO:0000056">
    <property type="term" value="P:ribosomal small subunit export from nucleus"/>
    <property type="evidence" value="ECO:0007669"/>
    <property type="project" value="TreeGrafter"/>
</dbReference>
<name>A0AAD5EAF0_UMBRA</name>
<dbReference type="GO" id="GO:0030688">
    <property type="term" value="C:preribosome, small subunit precursor"/>
    <property type="evidence" value="ECO:0007669"/>
    <property type="project" value="TreeGrafter"/>
</dbReference>
<feature type="compositionally biased region" description="Acidic residues" evidence="3">
    <location>
        <begin position="472"/>
        <end position="489"/>
    </location>
</feature>
<gene>
    <name evidence="4" type="ORF">K450DRAFT_240341</name>
</gene>
<evidence type="ECO:0000256" key="3">
    <source>
        <dbReference type="SAM" id="MobiDB-lite"/>
    </source>
</evidence>
<protein>
    <recommendedName>
        <fullName evidence="6">Low temperature viability protein</fullName>
    </recommendedName>
</protein>
<reference evidence="4" key="1">
    <citation type="submission" date="2021-06" db="EMBL/GenBank/DDBJ databases">
        <authorList>
            <consortium name="DOE Joint Genome Institute"/>
            <person name="Mondo S.J."/>
            <person name="Amses K.R."/>
            <person name="Simmons D.R."/>
            <person name="Longcore J.E."/>
            <person name="Seto K."/>
            <person name="Alves G.H."/>
            <person name="Bonds A.E."/>
            <person name="Quandt C.A."/>
            <person name="Davis W.J."/>
            <person name="Chang Y."/>
            <person name="Letcher P.M."/>
            <person name="Powell M.J."/>
            <person name="Kuo A."/>
            <person name="Labutti K."/>
            <person name="Pangilinan J."/>
            <person name="Andreopoulos W."/>
            <person name="Tritt A."/>
            <person name="Riley R."/>
            <person name="Hundley H."/>
            <person name="Johnson J."/>
            <person name="Lipzen A."/>
            <person name="Barry K."/>
            <person name="Berbee M.L."/>
            <person name="Buchler N.E."/>
            <person name="Grigoriev I.V."/>
            <person name="Spatafora J.W."/>
            <person name="Stajich J.E."/>
            <person name="James T.Y."/>
        </authorList>
    </citation>
    <scope>NUCLEOTIDE SEQUENCE</scope>
    <source>
        <strain evidence="4">AG</strain>
    </source>
</reference>
<comment type="caution">
    <text evidence="4">The sequence shown here is derived from an EMBL/GenBank/DDBJ whole genome shotgun (WGS) entry which is preliminary data.</text>
</comment>
<feature type="compositionally biased region" description="Basic and acidic residues" evidence="3">
    <location>
        <begin position="521"/>
        <end position="534"/>
    </location>
</feature>
<dbReference type="PANTHER" id="PTHR21531:SF0">
    <property type="entry name" value="PROTEIN LTV1 HOMOLOG"/>
    <property type="match status" value="1"/>
</dbReference>
<feature type="compositionally biased region" description="Polar residues" evidence="3">
    <location>
        <begin position="288"/>
        <end position="299"/>
    </location>
</feature>